<dbReference type="EMBL" id="QFWV02000004">
    <property type="protein sequence ID" value="RKF07129.1"/>
    <property type="molecule type" value="Genomic_DNA"/>
</dbReference>
<evidence type="ECO:0000259" key="2">
    <source>
        <dbReference type="SMART" id="SM00062"/>
    </source>
</evidence>
<keyword evidence="4" id="KW-1185">Reference proteome</keyword>
<dbReference type="AlphaFoldDB" id="A0A3A8ADN5"/>
<dbReference type="Proteomes" id="UP000246132">
    <property type="component" value="Unassembled WGS sequence"/>
</dbReference>
<proteinExistence type="predicted"/>
<dbReference type="Gene3D" id="3.40.190.10">
    <property type="entry name" value="Periplasmic binding protein-like II"/>
    <property type="match status" value="2"/>
</dbReference>
<keyword evidence="1" id="KW-0732">Signal</keyword>
<protein>
    <submittedName>
        <fullName evidence="3">Amino acid ABC transporter</fullName>
    </submittedName>
</protein>
<accession>A0A3A8ADN5</accession>
<evidence type="ECO:0000313" key="4">
    <source>
        <dbReference type="Proteomes" id="UP000246132"/>
    </source>
</evidence>
<name>A0A3A8ADN5_9HYPH</name>
<dbReference type="InterPro" id="IPR001638">
    <property type="entry name" value="Solute-binding_3/MltF_N"/>
</dbReference>
<reference evidence="3 4" key="1">
    <citation type="journal article" date="2018" name="Int. J. Syst. Bacteriol.">
        <title>Oceaniradius stylonemae gen. nov., sp. nov., isolated from a red alga, Stylonema cornu-cervi.</title>
        <authorList>
            <person name="Jeong S."/>
        </authorList>
    </citation>
    <scope>NUCLEOTIDE SEQUENCE [LARGE SCALE GENOMIC DNA]</scope>
    <source>
        <strain evidence="3 4">StC1</strain>
    </source>
</reference>
<dbReference type="PANTHER" id="PTHR35936">
    <property type="entry name" value="MEMBRANE-BOUND LYTIC MUREIN TRANSGLYCOSYLASE F"/>
    <property type="match status" value="1"/>
</dbReference>
<dbReference type="SMART" id="SM00062">
    <property type="entry name" value="PBPb"/>
    <property type="match status" value="1"/>
</dbReference>
<dbReference type="SUPFAM" id="SSF53850">
    <property type="entry name" value="Periplasmic binding protein-like II"/>
    <property type="match status" value="1"/>
</dbReference>
<organism evidence="3 4">
    <name type="scientific">Oceaniradius stylonematis</name>
    <dbReference type="NCBI Taxonomy" id="2184161"/>
    <lineage>
        <taxon>Bacteria</taxon>
        <taxon>Pseudomonadati</taxon>
        <taxon>Pseudomonadota</taxon>
        <taxon>Alphaproteobacteria</taxon>
        <taxon>Hyphomicrobiales</taxon>
        <taxon>Ahrensiaceae</taxon>
        <taxon>Oceaniradius</taxon>
    </lineage>
</organism>
<evidence type="ECO:0000313" key="3">
    <source>
        <dbReference type="EMBL" id="RKF07129.1"/>
    </source>
</evidence>
<dbReference type="Pfam" id="PF00497">
    <property type="entry name" value="SBP_bac_3"/>
    <property type="match status" value="1"/>
</dbReference>
<evidence type="ECO:0000256" key="1">
    <source>
        <dbReference type="ARBA" id="ARBA00022729"/>
    </source>
</evidence>
<gene>
    <name evidence="3" type="ORF">DEM25_004570</name>
</gene>
<comment type="caution">
    <text evidence="3">The sequence shown here is derived from an EMBL/GenBank/DDBJ whole genome shotgun (WGS) entry which is preliminary data.</text>
</comment>
<feature type="domain" description="Solute-binding protein family 3/N-terminal" evidence="2">
    <location>
        <begin position="72"/>
        <end position="302"/>
    </location>
</feature>
<sequence>MCLRAMLRDIFNLRAGTPGVSWAPERVASMSRTALAAAGLAMLAGAPVHAEPPRIWDPGYRIVSPDLAGIPRLRFLTSLDFPPFNFADANRKPTGFNVDLARAICAELGLTDRCEIQAIPWDELEPALDGRRGEVILAGTAPSAEKRLRFGLSEPYFRFPARFVANRAFQPGGDFARALEGRKVAVVARSAHAAMLETHFPATEPVPVADMPAAYAALGSGEADLVFGDGVTLSFWLAAPASEQCCRFVSGPYMSDVHLGQGMVAVTRAQDQPLLDAVNAALRAVEQNGVYAEIFARYFPIDPFGS</sequence>
<dbReference type="PANTHER" id="PTHR35936:SF35">
    <property type="entry name" value="L-CYSTINE-BINDING PROTEIN TCYJ"/>
    <property type="match status" value="1"/>
</dbReference>